<organism evidence="1 2">
    <name type="scientific">Rhizopogon vesiculosus</name>
    <dbReference type="NCBI Taxonomy" id="180088"/>
    <lineage>
        <taxon>Eukaryota</taxon>
        <taxon>Fungi</taxon>
        <taxon>Dikarya</taxon>
        <taxon>Basidiomycota</taxon>
        <taxon>Agaricomycotina</taxon>
        <taxon>Agaricomycetes</taxon>
        <taxon>Agaricomycetidae</taxon>
        <taxon>Boletales</taxon>
        <taxon>Suillineae</taxon>
        <taxon>Rhizopogonaceae</taxon>
        <taxon>Rhizopogon</taxon>
    </lineage>
</organism>
<evidence type="ECO:0000313" key="1">
    <source>
        <dbReference type="EMBL" id="OJA07545.1"/>
    </source>
</evidence>
<dbReference type="EMBL" id="LVVM01006628">
    <property type="protein sequence ID" value="OJA07545.1"/>
    <property type="molecule type" value="Genomic_DNA"/>
</dbReference>
<gene>
    <name evidence="1" type="ORF">AZE42_08517</name>
</gene>
<sequence length="24" mass="2640">MAHAFYRQAIQSFEKQALSASASP</sequence>
<evidence type="ECO:0000313" key="2">
    <source>
        <dbReference type="Proteomes" id="UP000183567"/>
    </source>
</evidence>
<accession>A0A1J8Q1D4</accession>
<keyword evidence="2" id="KW-1185">Reference proteome</keyword>
<reference evidence="1 2" key="1">
    <citation type="submission" date="2016-03" db="EMBL/GenBank/DDBJ databases">
        <title>Comparative genomics of the ectomycorrhizal sister species Rhizopogon vinicolor and Rhizopogon vesiculosus (Basidiomycota: Boletales) reveals a divergence of the mating type B locus.</title>
        <authorList>
            <person name="Mujic A.B."/>
            <person name="Kuo A."/>
            <person name="Tritt A."/>
            <person name="Lipzen A."/>
            <person name="Chen C."/>
            <person name="Johnson J."/>
            <person name="Sharma A."/>
            <person name="Barry K."/>
            <person name="Grigoriev I.V."/>
            <person name="Spatafora J.W."/>
        </authorList>
    </citation>
    <scope>NUCLEOTIDE SEQUENCE [LARGE SCALE GENOMIC DNA]</scope>
    <source>
        <strain evidence="1 2">AM-OR11-056</strain>
    </source>
</reference>
<proteinExistence type="predicted"/>
<name>A0A1J8Q1D4_9AGAM</name>
<dbReference type="Proteomes" id="UP000183567">
    <property type="component" value="Unassembled WGS sequence"/>
</dbReference>
<protein>
    <submittedName>
        <fullName evidence="1">Uncharacterized protein</fullName>
    </submittedName>
</protein>
<dbReference type="AlphaFoldDB" id="A0A1J8Q1D4"/>
<comment type="caution">
    <text evidence="1">The sequence shown here is derived from an EMBL/GenBank/DDBJ whole genome shotgun (WGS) entry which is preliminary data.</text>
</comment>